<keyword evidence="4" id="KW-1185">Reference proteome</keyword>
<evidence type="ECO:0000313" key="4">
    <source>
        <dbReference type="Proteomes" id="UP000076078"/>
    </source>
</evidence>
<dbReference type="GO" id="GO:0045271">
    <property type="term" value="C:respiratory chain complex I"/>
    <property type="evidence" value="ECO:0007669"/>
    <property type="project" value="InterPro"/>
</dbReference>
<keyword evidence="3" id="KW-0830">Ubiquinone</keyword>
<comment type="function">
    <text evidence="2">Accessory subunit of the mitochondrial membrane respiratory chain NADH dehydrogenase (Complex I), that is believed not to be involved in catalysis. Complex I functions in the transfer of electrons from NADH to the respiratory chain. The immediate electron acceptor for the enzyme is believed to be ubiquinone.</text>
</comment>
<comment type="caution">
    <text evidence="3">The sequence shown here is derived from an EMBL/GenBank/DDBJ whole genome shotgun (WGS) entry which is preliminary data.</text>
</comment>
<name>A0A152A930_TIELA</name>
<protein>
    <recommendedName>
        <fullName evidence="2">NADH dehydrogenase [ubiquinone] 1 alpha subcomplex subunit 12</fullName>
    </recommendedName>
</protein>
<dbReference type="OMA" id="WHGWIHH"/>
<evidence type="ECO:0000256" key="2">
    <source>
        <dbReference type="RuleBase" id="RU363103"/>
    </source>
</evidence>
<dbReference type="EMBL" id="LODT01000001">
    <property type="protein sequence ID" value="KYR02729.1"/>
    <property type="molecule type" value="Genomic_DNA"/>
</dbReference>
<dbReference type="OrthoDB" id="274641at2759"/>
<keyword evidence="2" id="KW-0679">Respiratory chain</keyword>
<proteinExistence type="inferred from homology"/>
<dbReference type="Pfam" id="PF05071">
    <property type="entry name" value="NDUFA12"/>
    <property type="match status" value="1"/>
</dbReference>
<keyword evidence="2" id="KW-0496">Mitochondrion</keyword>
<dbReference type="GO" id="GO:0006979">
    <property type="term" value="P:response to oxidative stress"/>
    <property type="evidence" value="ECO:0007669"/>
    <property type="project" value="TreeGrafter"/>
</dbReference>
<dbReference type="InterPro" id="IPR007763">
    <property type="entry name" value="NDUFA12"/>
</dbReference>
<evidence type="ECO:0000313" key="3">
    <source>
        <dbReference type="EMBL" id="KYR02729.1"/>
    </source>
</evidence>
<dbReference type="FunCoup" id="A0A152A930">
    <property type="interactions" value="507"/>
</dbReference>
<organism evidence="3 4">
    <name type="scientific">Tieghemostelium lacteum</name>
    <name type="common">Slime mold</name>
    <name type="synonym">Dictyostelium lacteum</name>
    <dbReference type="NCBI Taxonomy" id="361077"/>
    <lineage>
        <taxon>Eukaryota</taxon>
        <taxon>Amoebozoa</taxon>
        <taxon>Evosea</taxon>
        <taxon>Eumycetozoa</taxon>
        <taxon>Dictyostelia</taxon>
        <taxon>Dictyosteliales</taxon>
        <taxon>Raperosteliaceae</taxon>
        <taxon>Tieghemostelium</taxon>
    </lineage>
</organism>
<sequence length="134" mass="16035">MTEIIRYCRGVLQRGIKESIKTLYWTGELKYGRMVGEDKSGNRYYENLEEVHGRHRWVEYFDRKNPEATNVPPEWHSWLHHISDKPGEDMLPFSPFYKREHFKNPTGTDGAYTPPNFLFNIEKAKEEINQEEKK</sequence>
<dbReference type="AlphaFoldDB" id="A0A152A930"/>
<dbReference type="InParanoid" id="A0A152A930"/>
<accession>A0A152A930</accession>
<keyword evidence="2" id="KW-0249">Electron transport</keyword>
<dbReference type="Proteomes" id="UP000076078">
    <property type="component" value="Unassembled WGS sequence"/>
</dbReference>
<keyword evidence="2" id="KW-0999">Mitochondrion inner membrane</keyword>
<keyword evidence="2" id="KW-0813">Transport</keyword>
<comment type="similarity">
    <text evidence="1 2">Belongs to the complex I NDUFA12 subunit family.</text>
</comment>
<keyword evidence="2" id="KW-0472">Membrane</keyword>
<dbReference type="PANTHER" id="PTHR12910:SF2">
    <property type="entry name" value="NADH DEHYDROGENASE [UBIQUINONE] 1 ALPHA SUBCOMPLEX SUBUNIT 12"/>
    <property type="match status" value="1"/>
</dbReference>
<comment type="subcellular location">
    <subcellularLocation>
        <location evidence="2">Mitochondrion inner membrane</location>
        <topology evidence="2">Peripheral membrane protein</topology>
        <orientation evidence="2">Matrix side</orientation>
    </subcellularLocation>
</comment>
<gene>
    <name evidence="3" type="ORF">DLAC_00194</name>
</gene>
<dbReference type="STRING" id="361077.A0A152A930"/>
<dbReference type="GO" id="GO:0005743">
    <property type="term" value="C:mitochondrial inner membrane"/>
    <property type="evidence" value="ECO:0007669"/>
    <property type="project" value="UniProtKB-SubCell"/>
</dbReference>
<dbReference type="PANTHER" id="PTHR12910">
    <property type="entry name" value="NADH-UBIQUINONE OXIDOREDUCTASE SUBUNIT B17.2"/>
    <property type="match status" value="1"/>
</dbReference>
<evidence type="ECO:0000256" key="1">
    <source>
        <dbReference type="ARBA" id="ARBA00007355"/>
    </source>
</evidence>
<reference evidence="3 4" key="1">
    <citation type="submission" date="2015-12" db="EMBL/GenBank/DDBJ databases">
        <title>Dictyostelia acquired genes for synthesis and detection of signals that induce cell-type specialization by lateral gene transfer from prokaryotes.</title>
        <authorList>
            <person name="Gloeckner G."/>
            <person name="Schaap P."/>
        </authorList>
    </citation>
    <scope>NUCLEOTIDE SEQUENCE [LARGE SCALE GENOMIC DNA]</scope>
    <source>
        <strain evidence="3 4">TK</strain>
    </source>
</reference>